<keyword evidence="3" id="KW-1185">Reference proteome</keyword>
<sequence length="121" mass="13053">MRHIPRLVGSLAVAAIAVTGLMSNPAAHADTPAGEAAAPAVVAGSLYAWRGEPIGPPDQIFEGFDCQATNYRFSHWQVVSEGPPELWMAFADPGCEEPIGFFRSRGEPETRFGVGSVQRWR</sequence>
<evidence type="ECO:0000313" key="2">
    <source>
        <dbReference type="EMBL" id="QXJ22464.1"/>
    </source>
</evidence>
<feature type="signal peptide" evidence="1">
    <location>
        <begin position="1"/>
        <end position="29"/>
    </location>
</feature>
<reference evidence="2" key="1">
    <citation type="submission" date="2020-07" db="EMBL/GenBank/DDBJ databases">
        <authorList>
            <person name="Tarantini F.S."/>
            <person name="Hong K.W."/>
            <person name="Chan K.G."/>
        </authorList>
    </citation>
    <scope>NUCLEOTIDE SEQUENCE</scope>
    <source>
        <strain evidence="2">32-07</strain>
    </source>
</reference>
<keyword evidence="1" id="KW-0732">Signal</keyword>
<evidence type="ECO:0000256" key="1">
    <source>
        <dbReference type="SAM" id="SignalP"/>
    </source>
</evidence>
<feature type="chain" id="PRO_5046798754" description="Secreted protein" evidence="1">
    <location>
        <begin position="30"/>
        <end position="121"/>
    </location>
</feature>
<name>A0ABX8QWV5_9ACTN</name>
<evidence type="ECO:0008006" key="4">
    <source>
        <dbReference type="Google" id="ProtNLM"/>
    </source>
</evidence>
<gene>
    <name evidence="2" type="ORF">AGRA3207_003465</name>
</gene>
<dbReference type="RefSeq" id="WP_231335711.1">
    <property type="nucleotide sequence ID" value="NZ_CP059572.1"/>
</dbReference>
<evidence type="ECO:0000313" key="3">
    <source>
        <dbReference type="Proteomes" id="UP001049518"/>
    </source>
</evidence>
<accession>A0ABX8QWV5</accession>
<dbReference type="Proteomes" id="UP001049518">
    <property type="component" value="Chromosome"/>
</dbReference>
<organism evidence="2 3">
    <name type="scientific">Actinomadura graeca</name>
    <dbReference type="NCBI Taxonomy" id="2750812"/>
    <lineage>
        <taxon>Bacteria</taxon>
        <taxon>Bacillati</taxon>
        <taxon>Actinomycetota</taxon>
        <taxon>Actinomycetes</taxon>
        <taxon>Streptosporangiales</taxon>
        <taxon>Thermomonosporaceae</taxon>
        <taxon>Actinomadura</taxon>
    </lineage>
</organism>
<proteinExistence type="predicted"/>
<dbReference type="EMBL" id="CP059572">
    <property type="protein sequence ID" value="QXJ22464.1"/>
    <property type="molecule type" value="Genomic_DNA"/>
</dbReference>
<protein>
    <recommendedName>
        <fullName evidence="4">Secreted protein</fullName>
    </recommendedName>
</protein>